<dbReference type="PROSITE" id="PS51155">
    <property type="entry name" value="CHIT_BIND_RR_2"/>
    <property type="match status" value="1"/>
</dbReference>
<evidence type="ECO:0000256" key="2">
    <source>
        <dbReference type="PROSITE-ProRule" id="PRU00497"/>
    </source>
</evidence>
<protein>
    <recommendedName>
        <fullName evidence="5">Cuticle protein</fullName>
    </recommendedName>
</protein>
<keyword evidence="4" id="KW-1185">Reference proteome</keyword>
<keyword evidence="1 2" id="KW-0193">Cuticle</keyword>
<evidence type="ECO:0008006" key="5">
    <source>
        <dbReference type="Google" id="ProtNLM"/>
    </source>
</evidence>
<evidence type="ECO:0000313" key="4">
    <source>
        <dbReference type="Proteomes" id="UP001234178"/>
    </source>
</evidence>
<dbReference type="Proteomes" id="UP001234178">
    <property type="component" value="Unassembled WGS sequence"/>
</dbReference>
<reference evidence="3 4" key="1">
    <citation type="journal article" date="2023" name="Nucleic Acids Res.">
        <title>The hologenome of Daphnia magna reveals possible DNA methylation and microbiome-mediated evolution of the host genome.</title>
        <authorList>
            <person name="Chaturvedi A."/>
            <person name="Li X."/>
            <person name="Dhandapani V."/>
            <person name="Marshall H."/>
            <person name="Kissane S."/>
            <person name="Cuenca-Cambronero M."/>
            <person name="Asole G."/>
            <person name="Calvet F."/>
            <person name="Ruiz-Romero M."/>
            <person name="Marangio P."/>
            <person name="Guigo R."/>
            <person name="Rago D."/>
            <person name="Mirbahai L."/>
            <person name="Eastwood N."/>
            <person name="Colbourne J.K."/>
            <person name="Zhou J."/>
            <person name="Mallon E."/>
            <person name="Orsini L."/>
        </authorList>
    </citation>
    <scope>NUCLEOTIDE SEQUENCE [LARGE SCALE GENOMIC DNA]</scope>
    <source>
        <strain evidence="3">LRV0_1</strain>
    </source>
</reference>
<dbReference type="Pfam" id="PF00379">
    <property type="entry name" value="Chitin_bind_4"/>
    <property type="match status" value="1"/>
</dbReference>
<accession>A0ABQ9ZNQ5</accession>
<evidence type="ECO:0000256" key="1">
    <source>
        <dbReference type="ARBA" id="ARBA00022460"/>
    </source>
</evidence>
<sequence length="171" mass="19001">MFYFAPSQVRSDRKESPVHSQLSQAAHISNMKFIILAAVFAVAAANSYKAAEYAPKYEAPKYEEVTYAPQPYSFGYDVQDKESYTDFDHSEKADGKVTSGSYRVALPDGRTQIVSYKADENGYTADVKFEGEAQYPEYKEAGYKAAAYPAPAYKAPAYPAPAYKAPAYPKY</sequence>
<dbReference type="PROSITE" id="PS00233">
    <property type="entry name" value="CHIT_BIND_RR_1"/>
    <property type="match status" value="1"/>
</dbReference>
<proteinExistence type="predicted"/>
<gene>
    <name evidence="3" type="ORF">OUZ56_026747</name>
</gene>
<dbReference type="InterPro" id="IPR031311">
    <property type="entry name" value="CHIT_BIND_RR_consensus"/>
</dbReference>
<evidence type="ECO:0000313" key="3">
    <source>
        <dbReference type="EMBL" id="KAK4014215.1"/>
    </source>
</evidence>
<dbReference type="InterPro" id="IPR051217">
    <property type="entry name" value="Insect_Cuticle_Struc_Prot"/>
</dbReference>
<dbReference type="PRINTS" id="PR00947">
    <property type="entry name" value="CUTICLE"/>
</dbReference>
<dbReference type="InterPro" id="IPR000618">
    <property type="entry name" value="Insect_cuticle"/>
</dbReference>
<dbReference type="PANTHER" id="PTHR12236">
    <property type="entry name" value="STRUCTURAL CONTITUENT OF CUTICLE"/>
    <property type="match status" value="1"/>
</dbReference>
<comment type="caution">
    <text evidence="3">The sequence shown here is derived from an EMBL/GenBank/DDBJ whole genome shotgun (WGS) entry which is preliminary data.</text>
</comment>
<dbReference type="PANTHER" id="PTHR12236:SF79">
    <property type="entry name" value="CUTICULAR PROTEIN 50CB-RELATED"/>
    <property type="match status" value="1"/>
</dbReference>
<dbReference type="EMBL" id="JAOYFB010000004">
    <property type="protein sequence ID" value="KAK4014215.1"/>
    <property type="molecule type" value="Genomic_DNA"/>
</dbReference>
<name>A0ABQ9ZNQ5_9CRUS</name>
<organism evidence="3 4">
    <name type="scientific">Daphnia magna</name>
    <dbReference type="NCBI Taxonomy" id="35525"/>
    <lineage>
        <taxon>Eukaryota</taxon>
        <taxon>Metazoa</taxon>
        <taxon>Ecdysozoa</taxon>
        <taxon>Arthropoda</taxon>
        <taxon>Crustacea</taxon>
        <taxon>Branchiopoda</taxon>
        <taxon>Diplostraca</taxon>
        <taxon>Cladocera</taxon>
        <taxon>Anomopoda</taxon>
        <taxon>Daphniidae</taxon>
        <taxon>Daphnia</taxon>
    </lineage>
</organism>